<feature type="transmembrane region" description="Helical" evidence="7">
    <location>
        <begin position="86"/>
        <end position="108"/>
    </location>
</feature>
<feature type="transmembrane region" description="Helical" evidence="7">
    <location>
        <begin position="241"/>
        <end position="259"/>
    </location>
</feature>
<dbReference type="InterPro" id="IPR045865">
    <property type="entry name" value="ACT-like_dom_sf"/>
</dbReference>
<keyword evidence="4 7" id="KW-0812">Transmembrane</keyword>
<accession>A0ABV8B928</accession>
<dbReference type="PANTHER" id="PTHR23517:SF13">
    <property type="entry name" value="MAJOR FACILITATOR SUPERFAMILY MFS_1"/>
    <property type="match status" value="1"/>
</dbReference>
<keyword evidence="11" id="KW-1185">Reference proteome</keyword>
<dbReference type="Gene3D" id="3.30.70.260">
    <property type="match status" value="1"/>
</dbReference>
<dbReference type="SUPFAM" id="SSF103473">
    <property type="entry name" value="MFS general substrate transporter"/>
    <property type="match status" value="1"/>
</dbReference>
<feature type="transmembrane region" description="Helical" evidence="7">
    <location>
        <begin position="284"/>
        <end position="305"/>
    </location>
</feature>
<feature type="transmembrane region" description="Helical" evidence="7">
    <location>
        <begin position="311"/>
        <end position="333"/>
    </location>
</feature>
<dbReference type="SUPFAM" id="SSF55021">
    <property type="entry name" value="ACT-like"/>
    <property type="match status" value="1"/>
</dbReference>
<dbReference type="InterPro" id="IPR011701">
    <property type="entry name" value="MFS"/>
</dbReference>
<dbReference type="InterPro" id="IPR002912">
    <property type="entry name" value="ACT_dom"/>
</dbReference>
<evidence type="ECO:0000313" key="11">
    <source>
        <dbReference type="Proteomes" id="UP001595752"/>
    </source>
</evidence>
<keyword evidence="5 7" id="KW-1133">Transmembrane helix</keyword>
<feature type="transmembrane region" description="Helical" evidence="7">
    <location>
        <begin position="408"/>
        <end position="434"/>
    </location>
</feature>
<evidence type="ECO:0000259" key="9">
    <source>
        <dbReference type="PROSITE" id="PS51671"/>
    </source>
</evidence>
<feature type="transmembrane region" description="Helical" evidence="7">
    <location>
        <begin position="149"/>
        <end position="166"/>
    </location>
</feature>
<feature type="domain" description="Major facilitator superfamily (MFS) profile" evidence="8">
    <location>
        <begin position="83"/>
        <end position="462"/>
    </location>
</feature>
<protein>
    <submittedName>
        <fullName evidence="10">MFS transporter</fullName>
    </submittedName>
</protein>
<dbReference type="InterPro" id="IPR054480">
    <property type="entry name" value="AHAS_small-like_ACT"/>
</dbReference>
<evidence type="ECO:0000256" key="3">
    <source>
        <dbReference type="ARBA" id="ARBA00022475"/>
    </source>
</evidence>
<evidence type="ECO:0000256" key="6">
    <source>
        <dbReference type="ARBA" id="ARBA00023136"/>
    </source>
</evidence>
<comment type="caution">
    <text evidence="10">The sequence shown here is derived from an EMBL/GenBank/DDBJ whole genome shotgun (WGS) entry which is preliminary data.</text>
</comment>
<evidence type="ECO:0000256" key="5">
    <source>
        <dbReference type="ARBA" id="ARBA00022989"/>
    </source>
</evidence>
<dbReference type="Gene3D" id="1.20.1250.20">
    <property type="entry name" value="MFS general substrate transporter like domains"/>
    <property type="match status" value="1"/>
</dbReference>
<keyword evidence="2" id="KW-0813">Transport</keyword>
<organism evidence="10 11">
    <name type="scientific">Bacillus songklensis</name>
    <dbReference type="NCBI Taxonomy" id="1069116"/>
    <lineage>
        <taxon>Bacteria</taxon>
        <taxon>Bacillati</taxon>
        <taxon>Bacillota</taxon>
        <taxon>Bacilli</taxon>
        <taxon>Bacillales</taxon>
        <taxon>Bacillaceae</taxon>
        <taxon>Bacillus</taxon>
    </lineage>
</organism>
<dbReference type="InterPro" id="IPR050171">
    <property type="entry name" value="MFS_Transporters"/>
</dbReference>
<dbReference type="InterPro" id="IPR036259">
    <property type="entry name" value="MFS_trans_sf"/>
</dbReference>
<feature type="transmembrane region" description="Helical" evidence="7">
    <location>
        <begin position="345"/>
        <end position="367"/>
    </location>
</feature>
<evidence type="ECO:0000313" key="10">
    <source>
        <dbReference type="EMBL" id="MFC3885916.1"/>
    </source>
</evidence>
<feature type="transmembrane region" description="Helical" evidence="7">
    <location>
        <begin position="373"/>
        <end position="396"/>
    </location>
</feature>
<dbReference type="Pfam" id="PF22629">
    <property type="entry name" value="ACT_AHAS_ss"/>
    <property type="match status" value="1"/>
</dbReference>
<reference evidence="11" key="1">
    <citation type="journal article" date="2019" name="Int. J. Syst. Evol. Microbiol.">
        <title>The Global Catalogue of Microorganisms (GCM) 10K type strain sequencing project: providing services to taxonomists for standard genome sequencing and annotation.</title>
        <authorList>
            <consortium name="The Broad Institute Genomics Platform"/>
            <consortium name="The Broad Institute Genome Sequencing Center for Infectious Disease"/>
            <person name="Wu L."/>
            <person name="Ma J."/>
        </authorList>
    </citation>
    <scope>NUCLEOTIDE SEQUENCE [LARGE SCALE GENOMIC DNA]</scope>
    <source>
        <strain evidence="11">CCUG 61889</strain>
    </source>
</reference>
<dbReference type="PANTHER" id="PTHR23517">
    <property type="entry name" value="RESISTANCE PROTEIN MDTM, PUTATIVE-RELATED-RELATED"/>
    <property type="match status" value="1"/>
</dbReference>
<keyword evidence="6 7" id="KW-0472">Membrane</keyword>
<evidence type="ECO:0000256" key="7">
    <source>
        <dbReference type="SAM" id="Phobius"/>
    </source>
</evidence>
<evidence type="ECO:0000256" key="1">
    <source>
        <dbReference type="ARBA" id="ARBA00004651"/>
    </source>
</evidence>
<dbReference type="PROSITE" id="PS51671">
    <property type="entry name" value="ACT"/>
    <property type="match status" value="1"/>
</dbReference>
<feature type="transmembrane region" description="Helical" evidence="7">
    <location>
        <begin position="120"/>
        <end position="137"/>
    </location>
</feature>
<feature type="transmembrane region" description="Helical" evidence="7">
    <location>
        <begin position="178"/>
        <end position="196"/>
    </location>
</feature>
<dbReference type="PROSITE" id="PS50850">
    <property type="entry name" value="MFS"/>
    <property type="match status" value="1"/>
</dbReference>
<sequence>MSTHIISVIVKNQPGVLAQLSDLFGRPGYNIEKIKARNHRSSDLTKIKIAATIGEEQLVSILEQVRMLSPVVDVDANAQRRFSFWLVAYCLFITLLGTNLPAPLYALYRAEWQLSSGMMTFMYALYALIVIPTIITVGQISKRIGRKRVLLTGVFCSILGSIGFALSHGVNGLLLSRLLQGLSVGILNGVAVDAMTRFHDQQDKVKSAFIAAIAGTLGNALAPLISGYLGEYAPYPMQLSYLTHISLAIVGMVGLCFILEKKAVSERSLPIQLPSIPKDLQEPFTLSASTSFLSWAIMSLMLSVMPTYLNLFISTSSLSLSGTMVALVLGLSTIHQIILKRHPSFRIIAIGNVFLVLGLAGMLVTLFTNSLFFLILTTVFIGLGNGPSYAGSLVYINQVSPDERRANIVSSFFVVTYLGISIPVLTLGCIGQWIGLAQAIEWFAGIMIGLIVINQFCWIRNRKKRV</sequence>
<dbReference type="Proteomes" id="UP001595752">
    <property type="component" value="Unassembled WGS sequence"/>
</dbReference>
<evidence type="ECO:0000256" key="4">
    <source>
        <dbReference type="ARBA" id="ARBA00022692"/>
    </source>
</evidence>
<comment type="subcellular location">
    <subcellularLocation>
        <location evidence="1">Cell membrane</location>
        <topology evidence="1">Multi-pass membrane protein</topology>
    </subcellularLocation>
</comment>
<dbReference type="RefSeq" id="WP_377918296.1">
    <property type="nucleotide sequence ID" value="NZ_JBHRZT010000072.1"/>
</dbReference>
<name>A0ABV8B928_9BACI</name>
<feature type="transmembrane region" description="Helical" evidence="7">
    <location>
        <begin position="208"/>
        <end position="229"/>
    </location>
</feature>
<gene>
    <name evidence="10" type="ORF">ACFOU2_21535</name>
</gene>
<feature type="transmembrane region" description="Helical" evidence="7">
    <location>
        <begin position="440"/>
        <end position="459"/>
    </location>
</feature>
<dbReference type="EMBL" id="JBHRZT010000072">
    <property type="protein sequence ID" value="MFC3885916.1"/>
    <property type="molecule type" value="Genomic_DNA"/>
</dbReference>
<evidence type="ECO:0000256" key="2">
    <source>
        <dbReference type="ARBA" id="ARBA00022448"/>
    </source>
</evidence>
<proteinExistence type="predicted"/>
<keyword evidence="3" id="KW-1003">Cell membrane</keyword>
<evidence type="ECO:0000259" key="8">
    <source>
        <dbReference type="PROSITE" id="PS50850"/>
    </source>
</evidence>
<dbReference type="InterPro" id="IPR020846">
    <property type="entry name" value="MFS_dom"/>
</dbReference>
<feature type="domain" description="ACT" evidence="9">
    <location>
        <begin position="5"/>
        <end position="83"/>
    </location>
</feature>
<dbReference type="Pfam" id="PF07690">
    <property type="entry name" value="MFS_1"/>
    <property type="match status" value="1"/>
</dbReference>